<dbReference type="GO" id="GO:0004370">
    <property type="term" value="F:glycerol kinase activity"/>
    <property type="evidence" value="ECO:0007669"/>
    <property type="project" value="UniProtKB-EC"/>
</dbReference>
<dbReference type="GO" id="GO:0006072">
    <property type="term" value="P:glycerol-3-phosphate metabolic process"/>
    <property type="evidence" value="ECO:0007669"/>
    <property type="project" value="InterPro"/>
</dbReference>
<evidence type="ECO:0000256" key="8">
    <source>
        <dbReference type="ARBA" id="ARBA00022840"/>
    </source>
</evidence>
<evidence type="ECO:0000256" key="7">
    <source>
        <dbReference type="ARBA" id="ARBA00022798"/>
    </source>
</evidence>
<dbReference type="RefSeq" id="WP_227422561.1">
    <property type="nucleotide sequence ID" value="NZ_CP071868.1"/>
</dbReference>
<dbReference type="PROSITE" id="PS00445">
    <property type="entry name" value="FGGY_KINASES_2"/>
    <property type="match status" value="1"/>
</dbReference>
<evidence type="ECO:0000256" key="9">
    <source>
        <dbReference type="ARBA" id="ARBA00043149"/>
    </source>
</evidence>
<keyword evidence="4 12" id="KW-0808">Transferase</keyword>
<dbReference type="Gene3D" id="3.30.420.40">
    <property type="match status" value="2"/>
</dbReference>
<evidence type="ECO:0000313" key="16">
    <source>
        <dbReference type="Proteomes" id="UP000663937"/>
    </source>
</evidence>
<dbReference type="InterPro" id="IPR043129">
    <property type="entry name" value="ATPase_NBD"/>
</dbReference>
<keyword evidence="16" id="KW-1185">Reference proteome</keyword>
<evidence type="ECO:0000313" key="15">
    <source>
        <dbReference type="EMBL" id="QTE28328.1"/>
    </source>
</evidence>
<dbReference type="Proteomes" id="UP000663937">
    <property type="component" value="Chromosome"/>
</dbReference>
<dbReference type="InterPro" id="IPR000577">
    <property type="entry name" value="Carb_kinase_FGGY"/>
</dbReference>
<dbReference type="AlphaFoldDB" id="A0A8A4ZF60"/>
<dbReference type="FunFam" id="3.30.420.40:FF:000007">
    <property type="entry name" value="Glycerol kinase"/>
    <property type="match status" value="1"/>
</dbReference>
<dbReference type="InterPro" id="IPR018483">
    <property type="entry name" value="Carb_kinase_FGGY_CS"/>
</dbReference>
<dbReference type="SUPFAM" id="SSF53067">
    <property type="entry name" value="Actin-like ATPase domain"/>
    <property type="match status" value="2"/>
</dbReference>
<dbReference type="EMBL" id="CP071868">
    <property type="protein sequence ID" value="QTE28328.1"/>
    <property type="molecule type" value="Genomic_DNA"/>
</dbReference>
<name>A0A8A4ZF60_9MICO</name>
<organism evidence="15 16">
    <name type="scientific">Pengzhenrongella sicca</name>
    <dbReference type="NCBI Taxonomy" id="2819238"/>
    <lineage>
        <taxon>Bacteria</taxon>
        <taxon>Bacillati</taxon>
        <taxon>Actinomycetota</taxon>
        <taxon>Actinomycetes</taxon>
        <taxon>Micrococcales</taxon>
        <taxon>Pengzhenrongella</taxon>
    </lineage>
</organism>
<gene>
    <name evidence="15" type="primary">glpK</name>
    <name evidence="15" type="ORF">J4E96_13175</name>
</gene>
<dbReference type="PROSITE" id="PS00933">
    <property type="entry name" value="FGGY_KINASES_1"/>
    <property type="match status" value="1"/>
</dbReference>
<dbReference type="Pfam" id="PF00370">
    <property type="entry name" value="FGGY_N"/>
    <property type="match status" value="1"/>
</dbReference>
<evidence type="ECO:0000256" key="6">
    <source>
        <dbReference type="ARBA" id="ARBA00022777"/>
    </source>
</evidence>
<dbReference type="PIRSF" id="PIRSF000538">
    <property type="entry name" value="GlpK"/>
    <property type="match status" value="1"/>
</dbReference>
<keyword evidence="5" id="KW-0547">Nucleotide-binding</keyword>
<dbReference type="FunFam" id="3.30.420.40:FF:000008">
    <property type="entry name" value="Glycerol kinase"/>
    <property type="match status" value="1"/>
</dbReference>
<dbReference type="Pfam" id="PF02782">
    <property type="entry name" value="FGGY_C"/>
    <property type="match status" value="1"/>
</dbReference>
<dbReference type="GO" id="GO:0019563">
    <property type="term" value="P:glycerol catabolic process"/>
    <property type="evidence" value="ECO:0007669"/>
    <property type="project" value="TreeGrafter"/>
</dbReference>
<evidence type="ECO:0000256" key="2">
    <source>
        <dbReference type="ARBA" id="ARBA00009156"/>
    </source>
</evidence>
<dbReference type="InterPro" id="IPR005999">
    <property type="entry name" value="Glycerol_kin"/>
</dbReference>
<reference evidence="15" key="1">
    <citation type="submission" date="2021-03" db="EMBL/GenBank/DDBJ databases">
        <title>Pengzhenrongella sicca gen. nov., sp. nov., a new member of suborder Micrococcineae isolated from High-Arctic tundra soil.</title>
        <authorList>
            <person name="Peng F."/>
        </authorList>
    </citation>
    <scope>NUCLEOTIDE SEQUENCE</scope>
    <source>
        <strain evidence="15">LRZ-2</strain>
    </source>
</reference>
<comment type="function">
    <text evidence="11">Key enzyme in the regulation of glycerol uptake and metabolism. Catalyzes the phosphorylation of glycerol to yield sn-glycerol 3-phosphate.</text>
</comment>
<evidence type="ECO:0000259" key="13">
    <source>
        <dbReference type="Pfam" id="PF00370"/>
    </source>
</evidence>
<dbReference type="GO" id="GO:0005524">
    <property type="term" value="F:ATP binding"/>
    <property type="evidence" value="ECO:0007669"/>
    <property type="project" value="UniProtKB-KW"/>
</dbReference>
<dbReference type="InterPro" id="IPR018484">
    <property type="entry name" value="FGGY_N"/>
</dbReference>
<dbReference type="PANTHER" id="PTHR10196">
    <property type="entry name" value="SUGAR KINASE"/>
    <property type="match status" value="1"/>
</dbReference>
<dbReference type="PANTHER" id="PTHR10196:SF69">
    <property type="entry name" value="GLYCEROL KINASE"/>
    <property type="match status" value="1"/>
</dbReference>
<evidence type="ECO:0000256" key="3">
    <source>
        <dbReference type="ARBA" id="ARBA00012099"/>
    </source>
</evidence>
<dbReference type="EC" id="2.7.1.30" evidence="3"/>
<evidence type="ECO:0000256" key="11">
    <source>
        <dbReference type="ARBA" id="ARBA00054633"/>
    </source>
</evidence>
<proteinExistence type="inferred from homology"/>
<dbReference type="GO" id="GO:0005829">
    <property type="term" value="C:cytosol"/>
    <property type="evidence" value="ECO:0007669"/>
    <property type="project" value="UniProtKB-ARBA"/>
</dbReference>
<evidence type="ECO:0000259" key="14">
    <source>
        <dbReference type="Pfam" id="PF02782"/>
    </source>
</evidence>
<feature type="domain" description="Carbohydrate kinase FGGY N-terminal" evidence="13">
    <location>
        <begin position="4"/>
        <end position="259"/>
    </location>
</feature>
<sequence length="572" mass="60323">MADYVLAIDQGTLVSRATLFTHAGLVVETAELEHAQLHPHAGWVEHDATEIWTNVREVVGAVLARANLTHRDVAAVGITNQRETAVVWDKTTGEPVCPAIGWQDTRTEAIVERLGALPGSVAAVGADRYKERVGLPLATYFSGPKVTWILDNVEGARAKAEAGDLLFGTTDSWVLWNMTGGARGGIHVTDPTNASRTMLMNLDTLTWNEEIAAQMSIPLSMLPEIRSSSEVYGTGRPGGLLPGVPIAGILGHQQAATFGQACFEVGDATITFGTGNFMLLNTGTTPVPSTTGLLTTVAYKIGAEPAVYALEGTVDVTGSLVQWMRDNLAMITSADEVEGLAMSVPDNGGAYFVPAFAGLYAPYDRSDARGALVGLTRYVNKGHIARAALEATAFQTREVLDAMTADAGVSLAELTVAGAAVRNETLMQFQADILGVAVIRPTGGDQVAAGAAYAAGIAVGFWPGTQTIIDNAADAGRWVPSMASAERDRQYRLWKKAVTKTFNWVDEPAAAAELSLLAAPALVPEPATAVRTVATPPGVAGPELDADLMDLSYFHDDARAVVHPQPTHSSLN</sequence>
<protein>
    <recommendedName>
        <fullName evidence="3">glycerol kinase</fullName>
        <ecNumber evidence="3">2.7.1.30</ecNumber>
    </recommendedName>
    <alternativeName>
        <fullName evidence="9">ATP:glycerol 3-phosphotransferase</fullName>
    </alternativeName>
</protein>
<evidence type="ECO:0000256" key="5">
    <source>
        <dbReference type="ARBA" id="ARBA00022741"/>
    </source>
</evidence>
<dbReference type="KEGG" id="psic:J4E96_13175"/>
<keyword evidence="8" id="KW-0067">ATP-binding</keyword>
<evidence type="ECO:0000256" key="4">
    <source>
        <dbReference type="ARBA" id="ARBA00022679"/>
    </source>
</evidence>
<dbReference type="NCBIfam" id="TIGR01311">
    <property type="entry name" value="glycerol_kin"/>
    <property type="match status" value="1"/>
</dbReference>
<comment type="catalytic activity">
    <reaction evidence="10">
        <text>glycerol + ATP = sn-glycerol 3-phosphate + ADP + H(+)</text>
        <dbReference type="Rhea" id="RHEA:21644"/>
        <dbReference type="ChEBI" id="CHEBI:15378"/>
        <dbReference type="ChEBI" id="CHEBI:17754"/>
        <dbReference type="ChEBI" id="CHEBI:30616"/>
        <dbReference type="ChEBI" id="CHEBI:57597"/>
        <dbReference type="ChEBI" id="CHEBI:456216"/>
        <dbReference type="EC" id="2.7.1.30"/>
    </reaction>
</comment>
<evidence type="ECO:0000256" key="10">
    <source>
        <dbReference type="ARBA" id="ARBA00052101"/>
    </source>
</evidence>
<comment type="pathway">
    <text evidence="1">Polyol metabolism; glycerol degradation via glycerol kinase pathway; sn-glycerol 3-phosphate from glycerol: step 1/1.</text>
</comment>
<keyword evidence="7" id="KW-0319">Glycerol metabolism</keyword>
<evidence type="ECO:0000256" key="1">
    <source>
        <dbReference type="ARBA" id="ARBA00005190"/>
    </source>
</evidence>
<evidence type="ECO:0000256" key="12">
    <source>
        <dbReference type="RuleBase" id="RU003733"/>
    </source>
</evidence>
<feature type="domain" description="Carbohydrate kinase FGGY C-terminal" evidence="14">
    <location>
        <begin position="269"/>
        <end position="458"/>
    </location>
</feature>
<keyword evidence="6 12" id="KW-0418">Kinase</keyword>
<dbReference type="InterPro" id="IPR018485">
    <property type="entry name" value="FGGY_C"/>
</dbReference>
<dbReference type="CDD" id="cd07769">
    <property type="entry name" value="ASKHA_NBD_FGGY_GK"/>
    <property type="match status" value="1"/>
</dbReference>
<accession>A0A8A4ZF60</accession>
<dbReference type="NCBIfam" id="NF000756">
    <property type="entry name" value="PRK00047.1"/>
    <property type="match status" value="1"/>
</dbReference>
<comment type="similarity">
    <text evidence="2 12">Belongs to the FGGY kinase family.</text>
</comment>